<dbReference type="EMBL" id="JAHHGM010000027">
    <property type="protein sequence ID" value="MBT2991107.1"/>
    <property type="molecule type" value="Genomic_DNA"/>
</dbReference>
<name>A0A944MGN8_9GAMM</name>
<evidence type="ECO:0000313" key="1">
    <source>
        <dbReference type="EMBL" id="MBT2991107.1"/>
    </source>
</evidence>
<dbReference type="AlphaFoldDB" id="A0A944MGN8"/>
<organism evidence="1 2">
    <name type="scientific">Candidatus Thiodiazotropha taylori</name>
    <dbReference type="NCBI Taxonomy" id="2792791"/>
    <lineage>
        <taxon>Bacteria</taxon>
        <taxon>Pseudomonadati</taxon>
        <taxon>Pseudomonadota</taxon>
        <taxon>Gammaproteobacteria</taxon>
        <taxon>Chromatiales</taxon>
        <taxon>Sedimenticolaceae</taxon>
        <taxon>Candidatus Thiodiazotropha</taxon>
    </lineage>
</organism>
<protein>
    <submittedName>
        <fullName evidence="1">Uncharacterized protein</fullName>
    </submittedName>
</protein>
<accession>A0A944MGN8</accession>
<gene>
    <name evidence="1" type="ORF">KME65_19275</name>
</gene>
<comment type="caution">
    <text evidence="1">The sequence shown here is derived from an EMBL/GenBank/DDBJ whole genome shotgun (WGS) entry which is preliminary data.</text>
</comment>
<proteinExistence type="predicted"/>
<dbReference type="Proteomes" id="UP000770889">
    <property type="component" value="Unassembled WGS sequence"/>
</dbReference>
<reference evidence="1 2" key="1">
    <citation type="submission" date="2021-05" db="EMBL/GenBank/DDBJ databases">
        <title>Genetic and Functional Diversity in Clade A Lucinid endosymbionts from the Bahamas.</title>
        <authorList>
            <person name="Giani N.M."/>
            <person name="Engel A.S."/>
            <person name="Campbell B.J."/>
        </authorList>
    </citation>
    <scope>NUCLEOTIDE SEQUENCE [LARGE SCALE GENOMIC DNA]</scope>
    <source>
        <strain evidence="1">LUC16012Gg_MoonRockCtena</strain>
    </source>
</reference>
<sequence>MSAYELQILETERRYDQLMQQIEKEDPNVLHSVVPGSRLHELIHNPVTEGIDEG</sequence>
<evidence type="ECO:0000313" key="2">
    <source>
        <dbReference type="Proteomes" id="UP000770889"/>
    </source>
</evidence>